<protein>
    <submittedName>
        <fullName evidence="4">HD protein</fullName>
    </submittedName>
</protein>
<evidence type="ECO:0000256" key="1">
    <source>
        <dbReference type="ARBA" id="ARBA00022723"/>
    </source>
</evidence>
<dbReference type="PANTHER" id="PTHR11845:SF13">
    <property type="entry name" value="5'-DEOXYNUCLEOTIDASE HDDC2"/>
    <property type="match status" value="1"/>
</dbReference>
<dbReference type="PANTHER" id="PTHR11845">
    <property type="entry name" value="5'-DEOXYNUCLEOTIDASE HDDC2"/>
    <property type="match status" value="1"/>
</dbReference>
<dbReference type="Pfam" id="PF13023">
    <property type="entry name" value="HD_3"/>
    <property type="match status" value="1"/>
</dbReference>
<name>K2F6G7_9BACT</name>
<dbReference type="GO" id="GO:0002953">
    <property type="term" value="F:5'-deoxynucleotidase activity"/>
    <property type="evidence" value="ECO:0007669"/>
    <property type="project" value="InterPro"/>
</dbReference>
<feature type="domain" description="HD" evidence="3">
    <location>
        <begin position="14"/>
        <end position="167"/>
    </location>
</feature>
<evidence type="ECO:0000259" key="3">
    <source>
        <dbReference type="Pfam" id="PF13023"/>
    </source>
</evidence>
<accession>K2F6G7</accession>
<dbReference type="GO" id="GO:0005737">
    <property type="term" value="C:cytoplasm"/>
    <property type="evidence" value="ECO:0007669"/>
    <property type="project" value="TreeGrafter"/>
</dbReference>
<dbReference type="Gene3D" id="1.10.3210.10">
    <property type="entry name" value="Hypothetical protein af1432"/>
    <property type="match status" value="1"/>
</dbReference>
<gene>
    <name evidence="4" type="ORF">ACD_4C00207G0002</name>
</gene>
<reference evidence="4" key="1">
    <citation type="journal article" date="2012" name="Science">
        <title>Fermentation, hydrogen, and sulfur metabolism in multiple uncultivated bacterial phyla.</title>
        <authorList>
            <person name="Wrighton K.C."/>
            <person name="Thomas B.C."/>
            <person name="Sharon I."/>
            <person name="Miller C.S."/>
            <person name="Castelle C.J."/>
            <person name="VerBerkmoes N.C."/>
            <person name="Wilkins M.J."/>
            <person name="Hettich R.L."/>
            <person name="Lipton M.S."/>
            <person name="Williams K.H."/>
            <person name="Long P.E."/>
            <person name="Banfield J.F."/>
        </authorList>
    </citation>
    <scope>NUCLEOTIDE SEQUENCE [LARGE SCALE GENOMIC DNA]</scope>
</reference>
<keyword evidence="1" id="KW-0479">Metal-binding</keyword>
<dbReference type="InterPro" id="IPR006674">
    <property type="entry name" value="HD_domain"/>
</dbReference>
<evidence type="ECO:0000256" key="2">
    <source>
        <dbReference type="ARBA" id="ARBA00022801"/>
    </source>
</evidence>
<proteinExistence type="predicted"/>
<comment type="caution">
    <text evidence="4">The sequence shown here is derived from an EMBL/GenBank/DDBJ whole genome shotgun (WGS) entry which is preliminary data.</text>
</comment>
<dbReference type="SUPFAM" id="SSF109604">
    <property type="entry name" value="HD-domain/PDEase-like"/>
    <property type="match status" value="1"/>
</dbReference>
<keyword evidence="2" id="KW-0378">Hydrolase</keyword>
<dbReference type="GO" id="GO:0046872">
    <property type="term" value="F:metal ion binding"/>
    <property type="evidence" value="ECO:0007669"/>
    <property type="project" value="UniProtKB-KW"/>
</dbReference>
<organism evidence="4">
    <name type="scientific">uncultured bacterium</name>
    <name type="common">gcode 4</name>
    <dbReference type="NCBI Taxonomy" id="1234023"/>
    <lineage>
        <taxon>Bacteria</taxon>
        <taxon>environmental samples</taxon>
    </lineage>
</organism>
<dbReference type="InterPro" id="IPR039356">
    <property type="entry name" value="YfbR/HDDC2"/>
</dbReference>
<sequence length="193" mass="23270">MIKPIVEFLFECLNLKDIKREWWRYAGVQFPESVADHSLHAAQIGFILANLENADPWKVTNIILWHDMAEIRIGDIHWLGWKHVKNKKEIEVWVIDDQIKNLPMKAEIKNLIDEYDKKETKESIIAKDADILNQVFQCKSYLEQWHKLMEHYLKNYKDRLVTESAKKMYESIMDSNSYNWLLVHENDNYWYKK</sequence>
<dbReference type="AlphaFoldDB" id="K2F6G7"/>
<evidence type="ECO:0000313" key="4">
    <source>
        <dbReference type="EMBL" id="EKE26651.1"/>
    </source>
</evidence>
<dbReference type="EMBL" id="AMFJ01000723">
    <property type="protein sequence ID" value="EKE26651.1"/>
    <property type="molecule type" value="Genomic_DNA"/>
</dbReference>